<evidence type="ECO:0000313" key="4">
    <source>
        <dbReference type="EMBL" id="SUN28706.1"/>
    </source>
</evidence>
<dbReference type="Proteomes" id="UP000250200">
    <property type="component" value="Unassembled WGS sequence"/>
</dbReference>
<evidence type="ECO:0000313" key="2">
    <source>
        <dbReference type="EMBL" id="SQA18715.1"/>
    </source>
</evidence>
<dbReference type="EMBL" id="UAVB01000001">
    <property type="protein sequence ID" value="SQA18715.1"/>
    <property type="molecule type" value="Genomic_DNA"/>
</dbReference>
<feature type="transmembrane region" description="Helical" evidence="1">
    <location>
        <begin position="12"/>
        <end position="34"/>
    </location>
</feature>
<dbReference type="Proteomes" id="UP000254076">
    <property type="component" value="Unassembled WGS sequence"/>
</dbReference>
<feature type="transmembrane region" description="Helical" evidence="1">
    <location>
        <begin position="171"/>
        <end position="196"/>
    </location>
</feature>
<keyword evidence="1" id="KW-0472">Membrane</keyword>
<dbReference type="PANTHER" id="PTHR37314">
    <property type="entry name" value="SLR0142 PROTEIN"/>
    <property type="match status" value="1"/>
</dbReference>
<evidence type="ECO:0000313" key="5">
    <source>
        <dbReference type="Proteomes" id="UP000250200"/>
    </source>
</evidence>
<feature type="transmembrane region" description="Helical" evidence="1">
    <location>
        <begin position="202"/>
        <end position="223"/>
    </location>
</feature>
<gene>
    <name evidence="2" type="ORF">NCTC8181_01766</name>
    <name evidence="3" type="ORF">NCTC8185_01613</name>
    <name evidence="4" type="ORF">NCTC9828_00966</name>
</gene>
<protein>
    <submittedName>
        <fullName evidence="2">Predicted membrane protein</fullName>
    </submittedName>
</protein>
<feature type="transmembrane region" description="Helical" evidence="1">
    <location>
        <begin position="63"/>
        <end position="82"/>
    </location>
</feature>
<evidence type="ECO:0000313" key="7">
    <source>
        <dbReference type="Proteomes" id="UP000255140"/>
    </source>
</evidence>
<dbReference type="Proteomes" id="UP000255140">
    <property type="component" value="Unassembled WGS sequence"/>
</dbReference>
<evidence type="ECO:0000313" key="3">
    <source>
        <dbReference type="EMBL" id="SUN14331.1"/>
    </source>
</evidence>
<organism evidence="2 5">
    <name type="scientific">Streptococcus agalactiae</name>
    <dbReference type="NCBI Taxonomy" id="1311"/>
    <lineage>
        <taxon>Bacteria</taxon>
        <taxon>Bacillati</taxon>
        <taxon>Bacillota</taxon>
        <taxon>Bacilli</taxon>
        <taxon>Lactobacillales</taxon>
        <taxon>Streptococcaceae</taxon>
        <taxon>Streptococcus</taxon>
    </lineage>
</organism>
<comment type="caution">
    <text evidence="2">The sequence shown here is derived from an EMBL/GenBank/DDBJ whole genome shotgun (WGS) entry which is preliminary data.</text>
</comment>
<sequence length="231" mass="26108">MSKKSHRQYQIYEGLRCAVALCFISGYINAFTYVTQGKRFAGVQTGNLLSFAIHLSNKHYSQALAFLLPIMVFMLGQSFTYFMNRWANKHKLHWYLLSSFALTQVAIVTIILTPFLPSSFTVAGLAFFASIQVDTFKSLRGAPYANMMMTGNIKNAAYLLTKGLYEKNSDIFLIARNTIIIIGGFIFGVVCSTYFSSKLGEWSLSLILIPLLYVNLLLGHEFYNLQVERHS</sequence>
<evidence type="ECO:0000313" key="6">
    <source>
        <dbReference type="Proteomes" id="UP000254076"/>
    </source>
</evidence>
<dbReference type="AlphaFoldDB" id="A0A0H1ULQ0"/>
<keyword evidence="1" id="KW-0812">Transmembrane</keyword>
<feature type="transmembrane region" description="Helical" evidence="1">
    <location>
        <begin position="94"/>
        <end position="116"/>
    </location>
</feature>
<dbReference type="PANTHER" id="PTHR37314:SF4">
    <property type="entry name" value="UPF0700 TRANSMEMBRANE PROTEIN YOAK"/>
    <property type="match status" value="1"/>
</dbReference>
<dbReference type="RefSeq" id="WP_000039367.1">
    <property type="nucleotide sequence ID" value="NZ_CAACXY010000016.1"/>
</dbReference>
<evidence type="ECO:0000256" key="1">
    <source>
        <dbReference type="SAM" id="Phobius"/>
    </source>
</evidence>
<keyword evidence="1" id="KW-1133">Transmembrane helix</keyword>
<dbReference type="InterPro" id="IPR010699">
    <property type="entry name" value="DUF1275"/>
</dbReference>
<name>A0A0H1ULQ0_STRAG</name>
<dbReference type="EMBL" id="UHEQ01000004">
    <property type="protein sequence ID" value="SUN14331.1"/>
    <property type="molecule type" value="Genomic_DNA"/>
</dbReference>
<dbReference type="EMBL" id="UHEW01000005">
    <property type="protein sequence ID" value="SUN28706.1"/>
    <property type="molecule type" value="Genomic_DNA"/>
</dbReference>
<reference evidence="5 6" key="1">
    <citation type="submission" date="2018-06" db="EMBL/GenBank/DDBJ databases">
        <authorList>
            <consortium name="Pathogen Informatics"/>
            <person name="Doyle S."/>
        </authorList>
    </citation>
    <scope>NUCLEOTIDE SEQUENCE [LARGE SCALE GENOMIC DNA]</scope>
    <source>
        <strain evidence="2 5">NCTC8181</strain>
        <strain evidence="3 6">NCTC8185</strain>
        <strain evidence="4 7">NCTC9828</strain>
    </source>
</reference>
<accession>A0A0H1ULQ0</accession>
<proteinExistence type="predicted"/>
<dbReference type="Pfam" id="PF06912">
    <property type="entry name" value="DUF1275"/>
    <property type="match status" value="1"/>
</dbReference>